<name>A0A4U6X5U6_9PEZI</name>
<evidence type="ECO:0000256" key="1">
    <source>
        <dbReference type="SAM" id="MobiDB-lite"/>
    </source>
</evidence>
<dbReference type="Proteomes" id="UP000310108">
    <property type="component" value="Unassembled WGS sequence"/>
</dbReference>
<gene>
    <name evidence="4" type="ORF">CTA1_1343</name>
</gene>
<dbReference type="OrthoDB" id="4747243at2759"/>
<proteinExistence type="predicted"/>
<reference evidence="4 5" key="1">
    <citation type="journal article" date="2019" name="PLoS ONE">
        <title>Comparative genome analysis indicates high evolutionary potential of pathogenicity genes in Colletotrichum tanaceti.</title>
        <authorList>
            <person name="Lelwala R.V."/>
            <person name="Korhonen P.K."/>
            <person name="Young N.D."/>
            <person name="Scott J.B."/>
            <person name="Ades P.A."/>
            <person name="Gasser R.B."/>
            <person name="Taylor P.W.J."/>
        </authorList>
    </citation>
    <scope>NUCLEOTIDE SEQUENCE [LARGE SCALE GENOMIC DNA]</scope>
    <source>
        <strain evidence="4">BRIP57314</strain>
    </source>
</reference>
<feature type="chain" id="PRO_5020811882" evidence="3">
    <location>
        <begin position="19"/>
        <end position="234"/>
    </location>
</feature>
<protein>
    <submittedName>
        <fullName evidence="4">Uncharacterized protein</fullName>
    </submittedName>
</protein>
<sequence>MKPSTLFCALSFVQLGMAAPVPAALSDLVSHVQGEARRLTKITRVSMHHTPPISTVKESEEQKIGLRFDNSPVSPSEDMPPSLVLAAPRPLKTTYLQSLSKHPGSEKDRVVDVVGDGTPETIKPMTLEEGLAKLLPSKPRLGCWKHVQGAAPSMSVLDQHPDLIVLGAVLALVLVLLVLETVGTTFQGVRQHYDPRGEIRLEGDEKPCKSPSFRSDSCDSASYKDDVGVQAPRS</sequence>
<feature type="signal peptide" evidence="3">
    <location>
        <begin position="1"/>
        <end position="18"/>
    </location>
</feature>
<evidence type="ECO:0000313" key="4">
    <source>
        <dbReference type="EMBL" id="TKW50625.1"/>
    </source>
</evidence>
<feature type="compositionally biased region" description="Basic and acidic residues" evidence="1">
    <location>
        <begin position="198"/>
        <end position="208"/>
    </location>
</feature>
<keyword evidence="2" id="KW-1133">Transmembrane helix</keyword>
<accession>A0A4U6X5U6</accession>
<keyword evidence="5" id="KW-1185">Reference proteome</keyword>
<keyword evidence="3" id="KW-0732">Signal</keyword>
<feature type="region of interest" description="Disordered" evidence="1">
    <location>
        <begin position="198"/>
        <end position="234"/>
    </location>
</feature>
<evidence type="ECO:0000313" key="5">
    <source>
        <dbReference type="Proteomes" id="UP000310108"/>
    </source>
</evidence>
<keyword evidence="2" id="KW-0812">Transmembrane</keyword>
<keyword evidence="2" id="KW-0472">Membrane</keyword>
<evidence type="ECO:0000256" key="2">
    <source>
        <dbReference type="SAM" id="Phobius"/>
    </source>
</evidence>
<dbReference type="AlphaFoldDB" id="A0A4U6X5U6"/>
<comment type="caution">
    <text evidence="4">The sequence shown here is derived from an EMBL/GenBank/DDBJ whole genome shotgun (WGS) entry which is preliminary data.</text>
</comment>
<feature type="transmembrane region" description="Helical" evidence="2">
    <location>
        <begin position="163"/>
        <end position="186"/>
    </location>
</feature>
<organism evidence="4 5">
    <name type="scientific">Colletotrichum tanaceti</name>
    <dbReference type="NCBI Taxonomy" id="1306861"/>
    <lineage>
        <taxon>Eukaryota</taxon>
        <taxon>Fungi</taxon>
        <taxon>Dikarya</taxon>
        <taxon>Ascomycota</taxon>
        <taxon>Pezizomycotina</taxon>
        <taxon>Sordariomycetes</taxon>
        <taxon>Hypocreomycetidae</taxon>
        <taxon>Glomerellales</taxon>
        <taxon>Glomerellaceae</taxon>
        <taxon>Colletotrichum</taxon>
        <taxon>Colletotrichum destructivum species complex</taxon>
    </lineage>
</organism>
<evidence type="ECO:0000256" key="3">
    <source>
        <dbReference type="SAM" id="SignalP"/>
    </source>
</evidence>
<dbReference type="EMBL" id="PJEX01000374">
    <property type="protein sequence ID" value="TKW50625.1"/>
    <property type="molecule type" value="Genomic_DNA"/>
</dbReference>